<comment type="caution">
    <text evidence="2">The sequence shown here is derived from an EMBL/GenBank/DDBJ whole genome shotgun (WGS) entry which is preliminary data.</text>
</comment>
<dbReference type="Proteomes" id="UP000659084">
    <property type="component" value="Unassembled WGS sequence"/>
</dbReference>
<dbReference type="Pfam" id="PF23961">
    <property type="entry name" value="Phage_tail_terminator_9"/>
    <property type="match status" value="1"/>
</dbReference>
<dbReference type="NCBIfam" id="NF047498">
    <property type="entry name" value="LIC_12616_fam"/>
    <property type="match status" value="1"/>
</dbReference>
<reference evidence="2" key="1">
    <citation type="submission" date="2020-08" db="EMBL/GenBank/DDBJ databases">
        <title>Food and environmental bacterial isolates.</title>
        <authorList>
            <person name="Richter L."/>
            <person name="Du Plessis E.M."/>
            <person name="Duvenage S."/>
            <person name="Allam M."/>
            <person name="Korsten L."/>
        </authorList>
    </citation>
    <scope>NUCLEOTIDE SEQUENCE</scope>
    <source>
        <strain evidence="2">UPMP2127</strain>
    </source>
</reference>
<dbReference type="AlphaFoldDB" id="A0AAW3WSS5"/>
<proteinExistence type="predicted"/>
<accession>A0AAW3WSS5</accession>
<name>A0AAW3WSS5_SERFO</name>
<dbReference type="EMBL" id="JACNYO010000022">
    <property type="protein sequence ID" value="MBC3214235.1"/>
    <property type="molecule type" value="Genomic_DNA"/>
</dbReference>
<sequence length="181" mass="20449">MREIDELREPLQALVALAAGMTTQTVVLADQGRSTDEFGLSLYATYNPIPVRAYGQVRFIRDVVAPEEEVDPSLGEDWTDFNETACTSIELMLSVNFFNAGAAQAAMMLQNANFRLPVSEYLFNNKLAWRYASTPRNLSALYQAGIQQRYQSDIQLFVEHRVSYSVLRAAGVDIITHDYRR</sequence>
<feature type="domain" description="Phage neck terminator protein gp12-like" evidence="1">
    <location>
        <begin position="6"/>
        <end position="175"/>
    </location>
</feature>
<gene>
    <name evidence="2" type="ORF">H8J20_19010</name>
</gene>
<evidence type="ECO:0000259" key="1">
    <source>
        <dbReference type="Pfam" id="PF23961"/>
    </source>
</evidence>
<organism evidence="2 3">
    <name type="scientific">Serratia fonticola</name>
    <dbReference type="NCBI Taxonomy" id="47917"/>
    <lineage>
        <taxon>Bacteria</taxon>
        <taxon>Pseudomonadati</taxon>
        <taxon>Pseudomonadota</taxon>
        <taxon>Gammaproteobacteria</taxon>
        <taxon>Enterobacterales</taxon>
        <taxon>Yersiniaceae</taxon>
        <taxon>Serratia</taxon>
    </lineage>
</organism>
<protein>
    <recommendedName>
        <fullName evidence="1">Phage neck terminator protein gp12-like domain-containing protein</fullName>
    </recommendedName>
</protein>
<dbReference type="RefSeq" id="WP_179252692.1">
    <property type="nucleotide sequence ID" value="NZ_JACBIV010000009.1"/>
</dbReference>
<evidence type="ECO:0000313" key="2">
    <source>
        <dbReference type="EMBL" id="MBC3214235.1"/>
    </source>
</evidence>
<evidence type="ECO:0000313" key="3">
    <source>
        <dbReference type="Proteomes" id="UP000659084"/>
    </source>
</evidence>
<dbReference type="InterPro" id="IPR057087">
    <property type="entry name" value="Gp12-like"/>
</dbReference>